<keyword evidence="2" id="KW-1185">Reference proteome</keyword>
<comment type="caution">
    <text evidence="1">The sequence shown here is derived from an EMBL/GenBank/DDBJ whole genome shotgun (WGS) entry which is preliminary data.</text>
</comment>
<sequence>MNLMYGRAYSNGCLAQWMYQQQYLKRRCSYCSTFATKDRILRGKGNFLSARPDAGRPNNVHTFQIEQTVLLRLTSSPTTSTLAVADELDVSHSMAWNVLHTATQYPFHVQKVQLITEDDYPRRE</sequence>
<evidence type="ECO:0000313" key="1">
    <source>
        <dbReference type="EMBL" id="GFS68690.1"/>
    </source>
</evidence>
<dbReference type="PANTHER" id="PTHR47326:SF1">
    <property type="entry name" value="HTH PSQ-TYPE DOMAIN-CONTAINING PROTEIN"/>
    <property type="match status" value="1"/>
</dbReference>
<dbReference type="EMBL" id="BMAW01095097">
    <property type="protein sequence ID" value="GFS68690.1"/>
    <property type="molecule type" value="Genomic_DNA"/>
</dbReference>
<dbReference type="OrthoDB" id="6437217at2759"/>
<protein>
    <recommendedName>
        <fullName evidence="3">Transposase</fullName>
    </recommendedName>
</protein>
<gene>
    <name evidence="1" type="ORF">NPIL_584211</name>
</gene>
<reference evidence="1" key="1">
    <citation type="submission" date="2020-08" db="EMBL/GenBank/DDBJ databases">
        <title>Multicomponent nature underlies the extraordinary mechanical properties of spider dragline silk.</title>
        <authorList>
            <person name="Kono N."/>
            <person name="Nakamura H."/>
            <person name="Mori M."/>
            <person name="Yoshida Y."/>
            <person name="Ohtoshi R."/>
            <person name="Malay A.D."/>
            <person name="Moran D.A.P."/>
            <person name="Tomita M."/>
            <person name="Numata K."/>
            <person name="Arakawa K."/>
        </authorList>
    </citation>
    <scope>NUCLEOTIDE SEQUENCE</scope>
</reference>
<dbReference type="PANTHER" id="PTHR47326">
    <property type="entry name" value="TRANSPOSABLE ELEMENT TC3 TRANSPOSASE-LIKE PROTEIN"/>
    <property type="match status" value="1"/>
</dbReference>
<evidence type="ECO:0000313" key="2">
    <source>
        <dbReference type="Proteomes" id="UP000887013"/>
    </source>
</evidence>
<organism evidence="1 2">
    <name type="scientific">Nephila pilipes</name>
    <name type="common">Giant wood spider</name>
    <name type="synonym">Nephila maculata</name>
    <dbReference type="NCBI Taxonomy" id="299642"/>
    <lineage>
        <taxon>Eukaryota</taxon>
        <taxon>Metazoa</taxon>
        <taxon>Ecdysozoa</taxon>
        <taxon>Arthropoda</taxon>
        <taxon>Chelicerata</taxon>
        <taxon>Arachnida</taxon>
        <taxon>Araneae</taxon>
        <taxon>Araneomorphae</taxon>
        <taxon>Entelegynae</taxon>
        <taxon>Araneoidea</taxon>
        <taxon>Nephilidae</taxon>
        <taxon>Nephila</taxon>
    </lineage>
</organism>
<evidence type="ECO:0008006" key="3">
    <source>
        <dbReference type="Google" id="ProtNLM"/>
    </source>
</evidence>
<proteinExistence type="predicted"/>
<dbReference type="AlphaFoldDB" id="A0A8X6MMZ0"/>
<dbReference type="Proteomes" id="UP000887013">
    <property type="component" value="Unassembled WGS sequence"/>
</dbReference>
<name>A0A8X6MMZ0_NEPPI</name>
<accession>A0A8X6MMZ0</accession>